<accession>A0A7S1H2B9</accession>
<dbReference type="AlphaFoldDB" id="A0A7S1H2B9"/>
<protein>
    <recommendedName>
        <fullName evidence="2">Armadillo repeat-containing protein 8</fullName>
    </recommendedName>
</protein>
<sequence>MLCNLSKFPSNQSILAHNESLIDSLVMCGKSRCDDDRLWSMRTFQNLATDPSSKVVMANGRILTLLSICSMRKNEDEQFAAVAALYNLSTEPGAVVSLTNTKNVVATLVHLAHNSDTKHEVRHLACDTLATIGLWLQTLAASGKVPPGGPKRLLPSHKTLGWKRWEL</sequence>
<dbReference type="InterPro" id="IPR016024">
    <property type="entry name" value="ARM-type_fold"/>
</dbReference>
<gene>
    <name evidence="1" type="ORF">TNIT0693_LOCUS1602</name>
</gene>
<evidence type="ECO:0000313" key="1">
    <source>
        <dbReference type="EMBL" id="CAD8963029.1"/>
    </source>
</evidence>
<dbReference type="EMBL" id="HBFY01003972">
    <property type="protein sequence ID" value="CAD8963029.1"/>
    <property type="molecule type" value="Transcribed_RNA"/>
</dbReference>
<dbReference type="InterPro" id="IPR011989">
    <property type="entry name" value="ARM-like"/>
</dbReference>
<organism evidence="1">
    <name type="scientific">Thalassionema nitzschioides</name>
    <dbReference type="NCBI Taxonomy" id="33649"/>
    <lineage>
        <taxon>Eukaryota</taxon>
        <taxon>Sar</taxon>
        <taxon>Stramenopiles</taxon>
        <taxon>Ochrophyta</taxon>
        <taxon>Bacillariophyta</taxon>
        <taxon>Fragilariophyceae</taxon>
        <taxon>Fragilariophycidae</taxon>
        <taxon>Thalassionemales</taxon>
        <taxon>Thalassionemataceae</taxon>
        <taxon>Thalassionema</taxon>
    </lineage>
</organism>
<name>A0A7S1H2B9_9STRA</name>
<dbReference type="Gene3D" id="1.25.10.10">
    <property type="entry name" value="Leucine-rich Repeat Variant"/>
    <property type="match status" value="1"/>
</dbReference>
<evidence type="ECO:0008006" key="2">
    <source>
        <dbReference type="Google" id="ProtNLM"/>
    </source>
</evidence>
<proteinExistence type="predicted"/>
<reference evidence="1" key="1">
    <citation type="submission" date="2021-01" db="EMBL/GenBank/DDBJ databases">
        <authorList>
            <person name="Corre E."/>
            <person name="Pelletier E."/>
            <person name="Niang G."/>
            <person name="Scheremetjew M."/>
            <person name="Finn R."/>
            <person name="Kale V."/>
            <person name="Holt S."/>
            <person name="Cochrane G."/>
            <person name="Meng A."/>
            <person name="Brown T."/>
            <person name="Cohen L."/>
        </authorList>
    </citation>
    <scope>NUCLEOTIDE SEQUENCE</scope>
</reference>
<dbReference type="SUPFAM" id="SSF48371">
    <property type="entry name" value="ARM repeat"/>
    <property type="match status" value="1"/>
</dbReference>